<sequence length="270" mass="28643">MLWTAASAGSRFLHRSAASDSALMRNQLRKSSLIHNTLSTSLRNHPVRQSIRALAAARKSPRENHPDEKTWGEVAEEAASGLKAVVDKTVSVVKRAIGQDEASKVEKRDRRETEELSRPPDFGSFFGGGLLGRAAGSVLGSAVRAMGEQMAEVSRQSEGVQRRAAMAIQSSREVSDRLGGAVEVGTPVSQSSMSSSINGRVSKKVTLVLPVSGPRGLAQAQVESIEGGDDPNGLQIWVRMPNGDVLPVAEGGSGPGSKGGRVIEAEWRDI</sequence>
<protein>
    <submittedName>
        <fullName evidence="3">Uncharacterized protein</fullName>
    </submittedName>
</protein>
<dbReference type="EMBL" id="GBEZ01020039">
    <property type="protein sequence ID" value="JAC66594.1"/>
    <property type="molecule type" value="Transcribed_RNA"/>
</dbReference>
<dbReference type="AlphaFoldDB" id="A0A061R783"/>
<evidence type="ECO:0000313" key="3">
    <source>
        <dbReference type="EMBL" id="JAC66594.1"/>
    </source>
</evidence>
<evidence type="ECO:0000256" key="1">
    <source>
        <dbReference type="SAM" id="MobiDB-lite"/>
    </source>
</evidence>
<proteinExistence type="predicted"/>
<reference evidence="3" key="1">
    <citation type="submission" date="2014-05" db="EMBL/GenBank/DDBJ databases">
        <title>The transcriptome of the halophilic microalga Tetraselmis sp. GSL018 isolated from the Great Salt Lake, Utah.</title>
        <authorList>
            <person name="Jinkerson R.E."/>
            <person name="D'Adamo S."/>
            <person name="Posewitz M.C."/>
        </authorList>
    </citation>
    <scope>NUCLEOTIDE SEQUENCE</scope>
    <source>
        <strain evidence="3">GSL018</strain>
    </source>
</reference>
<name>A0A061R783_9CHLO</name>
<accession>A0A061R783</accession>
<gene>
    <name evidence="3" type="ORF">TSPGSL018_13262</name>
    <name evidence="2" type="ORF">TSPGSL018_19671</name>
    <name evidence="4" type="ORF">TSPGSL018_30994</name>
</gene>
<evidence type="ECO:0000313" key="4">
    <source>
        <dbReference type="EMBL" id="JAC72575.1"/>
    </source>
</evidence>
<feature type="region of interest" description="Disordered" evidence="1">
    <location>
        <begin position="101"/>
        <end position="120"/>
    </location>
</feature>
<organism evidence="3">
    <name type="scientific">Tetraselmis sp. GSL018</name>
    <dbReference type="NCBI Taxonomy" id="582737"/>
    <lineage>
        <taxon>Eukaryota</taxon>
        <taxon>Viridiplantae</taxon>
        <taxon>Chlorophyta</taxon>
        <taxon>core chlorophytes</taxon>
        <taxon>Chlorodendrophyceae</taxon>
        <taxon>Chlorodendrales</taxon>
        <taxon>Chlorodendraceae</taxon>
        <taxon>Tetraselmis</taxon>
    </lineage>
</organism>
<feature type="compositionally biased region" description="Basic and acidic residues" evidence="1">
    <location>
        <begin position="101"/>
        <end position="118"/>
    </location>
</feature>
<dbReference type="EMBL" id="GBEZ01013410">
    <property type="protein sequence ID" value="JAC72575.1"/>
    <property type="molecule type" value="Transcribed_RNA"/>
</dbReference>
<dbReference type="EMBL" id="GBEZ01023042">
    <property type="protein sequence ID" value="JAC63823.1"/>
    <property type="molecule type" value="Transcribed_RNA"/>
</dbReference>
<evidence type="ECO:0000313" key="2">
    <source>
        <dbReference type="EMBL" id="JAC63823.1"/>
    </source>
</evidence>